<accession>A0A067TMY0</accession>
<evidence type="ECO:0000313" key="4">
    <source>
        <dbReference type="Proteomes" id="UP000027222"/>
    </source>
</evidence>
<dbReference type="HOGENOM" id="CLU_155985_0_0_1"/>
<dbReference type="EMBL" id="KL142368">
    <property type="protein sequence ID" value="KDR84570.1"/>
    <property type="molecule type" value="Genomic_DNA"/>
</dbReference>
<evidence type="ECO:0000259" key="2">
    <source>
        <dbReference type="Pfam" id="PF22803"/>
    </source>
</evidence>
<evidence type="ECO:0000313" key="3">
    <source>
        <dbReference type="EMBL" id="KDR84570.1"/>
    </source>
</evidence>
<dbReference type="Pfam" id="PF22803">
    <property type="entry name" value="GBD_Y3"/>
    <property type="match status" value="1"/>
</dbReference>
<keyword evidence="1" id="KW-0732">Signal</keyword>
<proteinExistence type="predicted"/>
<feature type="signal peptide" evidence="1">
    <location>
        <begin position="1"/>
        <end position="21"/>
    </location>
</feature>
<sequence>MFFKFNIGFIILSVASTSVLAQNGPVSFTCTGGTTGDCGAFIQTFCKNAALATVPPLTSIGSCFNGNGFRCDFNAFNTFNSSNTPFLTNCQAVLNIINNDCSRAGGTGNVVGAQFHYTVDPNGGQCGAGFQCPS</sequence>
<feature type="domain" description="Glycan binding protein Y3-like" evidence="2">
    <location>
        <begin position="37"/>
        <end position="126"/>
    </location>
</feature>
<organism evidence="3 4">
    <name type="scientific">Galerina marginata (strain CBS 339.88)</name>
    <dbReference type="NCBI Taxonomy" id="685588"/>
    <lineage>
        <taxon>Eukaryota</taxon>
        <taxon>Fungi</taxon>
        <taxon>Dikarya</taxon>
        <taxon>Basidiomycota</taxon>
        <taxon>Agaricomycotina</taxon>
        <taxon>Agaricomycetes</taxon>
        <taxon>Agaricomycetidae</taxon>
        <taxon>Agaricales</taxon>
        <taxon>Agaricineae</taxon>
        <taxon>Strophariaceae</taxon>
        <taxon>Galerina</taxon>
    </lineage>
</organism>
<dbReference type="InterPro" id="IPR054443">
    <property type="entry name" value="Y3-like_dom"/>
</dbReference>
<name>A0A067TMY0_GALM3</name>
<dbReference type="AlphaFoldDB" id="A0A067TMY0"/>
<protein>
    <recommendedName>
        <fullName evidence="2">Glycan binding protein Y3-like domain-containing protein</fullName>
    </recommendedName>
</protein>
<gene>
    <name evidence="3" type="ORF">GALMADRAFT_275531</name>
</gene>
<reference evidence="4" key="1">
    <citation type="journal article" date="2014" name="Proc. Natl. Acad. Sci. U.S.A.">
        <title>Extensive sampling of basidiomycete genomes demonstrates inadequacy of the white-rot/brown-rot paradigm for wood decay fungi.</title>
        <authorList>
            <person name="Riley R."/>
            <person name="Salamov A.A."/>
            <person name="Brown D.W."/>
            <person name="Nagy L.G."/>
            <person name="Floudas D."/>
            <person name="Held B.W."/>
            <person name="Levasseur A."/>
            <person name="Lombard V."/>
            <person name="Morin E."/>
            <person name="Otillar R."/>
            <person name="Lindquist E.A."/>
            <person name="Sun H."/>
            <person name="LaButti K.M."/>
            <person name="Schmutz J."/>
            <person name="Jabbour D."/>
            <person name="Luo H."/>
            <person name="Baker S.E."/>
            <person name="Pisabarro A.G."/>
            <person name="Walton J.D."/>
            <person name="Blanchette R.A."/>
            <person name="Henrissat B."/>
            <person name="Martin F."/>
            <person name="Cullen D."/>
            <person name="Hibbett D.S."/>
            <person name="Grigoriev I.V."/>
        </authorList>
    </citation>
    <scope>NUCLEOTIDE SEQUENCE [LARGE SCALE GENOMIC DNA]</scope>
    <source>
        <strain evidence="4">CBS 339.88</strain>
    </source>
</reference>
<feature type="chain" id="PRO_5001647063" description="Glycan binding protein Y3-like domain-containing protein" evidence="1">
    <location>
        <begin position="22"/>
        <end position="134"/>
    </location>
</feature>
<dbReference type="Proteomes" id="UP000027222">
    <property type="component" value="Unassembled WGS sequence"/>
</dbReference>
<dbReference type="OrthoDB" id="2925523at2759"/>
<keyword evidence="4" id="KW-1185">Reference proteome</keyword>
<evidence type="ECO:0000256" key="1">
    <source>
        <dbReference type="SAM" id="SignalP"/>
    </source>
</evidence>